<dbReference type="EMBL" id="BK016158">
    <property type="protein sequence ID" value="DAF98970.1"/>
    <property type="molecule type" value="Genomic_DNA"/>
</dbReference>
<proteinExistence type="predicted"/>
<sequence length="98" mass="10377">MMLSHAARRARFVIALLLFAGAFICANQLADDQNAAGSHNLMWAVASLMGTVQGALMLRADWLESARRAEALAALEPVDDPAAARVSLTKNDAKGGLK</sequence>
<organism evidence="2">
    <name type="scientific">Siphoviridae sp. ctEP635</name>
    <dbReference type="NCBI Taxonomy" id="2825396"/>
    <lineage>
        <taxon>Viruses</taxon>
        <taxon>Duplodnaviria</taxon>
        <taxon>Heunggongvirae</taxon>
        <taxon>Uroviricota</taxon>
        <taxon>Caudoviricetes</taxon>
    </lineage>
</organism>
<evidence type="ECO:0000256" key="1">
    <source>
        <dbReference type="SAM" id="Phobius"/>
    </source>
</evidence>
<reference evidence="2" key="1">
    <citation type="journal article" date="2021" name="Proc. Natl. Acad. Sci. U.S.A.">
        <title>A Catalog of Tens of Thousands of Viruses from Human Metagenomes Reveals Hidden Associations with Chronic Diseases.</title>
        <authorList>
            <person name="Tisza M.J."/>
            <person name="Buck C.B."/>
        </authorList>
    </citation>
    <scope>NUCLEOTIDE SEQUENCE</scope>
    <source>
        <strain evidence="2">CtEP635</strain>
    </source>
</reference>
<accession>A0A8S5UX49</accession>
<keyword evidence="1" id="KW-1133">Transmembrane helix</keyword>
<feature type="transmembrane region" description="Helical" evidence="1">
    <location>
        <begin position="40"/>
        <end position="58"/>
    </location>
</feature>
<protein>
    <submittedName>
        <fullName evidence="2">Uncharacterized protein</fullName>
    </submittedName>
</protein>
<name>A0A8S5UX49_9CAUD</name>
<keyword evidence="1" id="KW-0472">Membrane</keyword>
<keyword evidence="1" id="KW-0812">Transmembrane</keyword>
<evidence type="ECO:0000313" key="2">
    <source>
        <dbReference type="EMBL" id="DAF98970.1"/>
    </source>
</evidence>